<dbReference type="PANTHER" id="PTHR10000:SF55">
    <property type="entry name" value="5-AMINO-6-(5-PHOSPHO-D-RIBITYLAMINO)URACIL PHOSPHATASE YCSE"/>
    <property type="match status" value="1"/>
</dbReference>
<dbReference type="STRING" id="306540.SAMN05421839_10721"/>
<dbReference type="GO" id="GO:0005829">
    <property type="term" value="C:cytosol"/>
    <property type="evidence" value="ECO:0007669"/>
    <property type="project" value="TreeGrafter"/>
</dbReference>
<sequence length="247" mass="27763">MTKQIKLVALDLDGTLVEHGGKVVTPRLIEAVKAAKKQKVDVVIATGRHRTTSLPIAETLEVDHLITLNGGEVWTTRGELLLRQSIQHGDVEKIIRQFDRLNSHFWLVSDQGVFRHQLPDNYLEHEWIKFGFDILDEQLREEATRYFSAIETLELTNSSPTNIEINSRGTHKRQAIECLLEARALDFSQVMAVGDSMNDIKMIEHAGFGVAMGNAQAEVKEKADFVTTRFDEDGAALAIEKMLSGHF</sequence>
<dbReference type="GO" id="GO:0000287">
    <property type="term" value="F:magnesium ion binding"/>
    <property type="evidence" value="ECO:0007669"/>
    <property type="project" value="TreeGrafter"/>
</dbReference>
<dbReference type="GO" id="GO:0016791">
    <property type="term" value="F:phosphatase activity"/>
    <property type="evidence" value="ECO:0007669"/>
    <property type="project" value="TreeGrafter"/>
</dbReference>
<accession>A0A1I5MZI4</accession>
<dbReference type="SFLD" id="SFLDG01140">
    <property type="entry name" value="C2.B:_Phosphomannomutase_and_P"/>
    <property type="match status" value="1"/>
</dbReference>
<dbReference type="EMBL" id="BJWI01000005">
    <property type="protein sequence ID" value="GEM01116.1"/>
    <property type="molecule type" value="Genomic_DNA"/>
</dbReference>
<dbReference type="InterPro" id="IPR036412">
    <property type="entry name" value="HAD-like_sf"/>
</dbReference>
<dbReference type="PANTHER" id="PTHR10000">
    <property type="entry name" value="PHOSPHOSERINE PHOSPHATASE"/>
    <property type="match status" value="1"/>
</dbReference>
<dbReference type="AlphaFoldDB" id="A0A1I5MZI4"/>
<dbReference type="PROSITE" id="PS01229">
    <property type="entry name" value="COF_2"/>
    <property type="match status" value="1"/>
</dbReference>
<dbReference type="OrthoDB" id="9806027at2"/>
<name>A0A1I5MZI4_9BACI</name>
<organism evidence="2 3">
    <name type="scientific">Halolactibacillus halophilus</name>
    <dbReference type="NCBI Taxonomy" id="306540"/>
    <lineage>
        <taxon>Bacteria</taxon>
        <taxon>Bacillati</taxon>
        <taxon>Bacillota</taxon>
        <taxon>Bacilli</taxon>
        <taxon>Bacillales</taxon>
        <taxon>Bacillaceae</taxon>
        <taxon>Halolactibacillus</taxon>
    </lineage>
</organism>
<proteinExistence type="predicted"/>
<evidence type="ECO:0000313" key="4">
    <source>
        <dbReference type="Proteomes" id="UP000321547"/>
    </source>
</evidence>
<evidence type="ECO:0000313" key="3">
    <source>
        <dbReference type="Proteomes" id="UP000242243"/>
    </source>
</evidence>
<evidence type="ECO:0000313" key="1">
    <source>
        <dbReference type="EMBL" id="GEM01116.1"/>
    </source>
</evidence>
<reference evidence="1 4" key="2">
    <citation type="submission" date="2019-07" db="EMBL/GenBank/DDBJ databases">
        <title>Whole genome shotgun sequence of Halolactibacillus halophilus NBRC 100868.</title>
        <authorList>
            <person name="Hosoyama A."/>
            <person name="Uohara A."/>
            <person name="Ohji S."/>
            <person name="Ichikawa N."/>
        </authorList>
    </citation>
    <scope>NUCLEOTIDE SEQUENCE [LARGE SCALE GENOMIC DNA]</scope>
    <source>
        <strain evidence="1 4">NBRC 100868</strain>
    </source>
</reference>
<evidence type="ECO:0000313" key="2">
    <source>
        <dbReference type="EMBL" id="SFP14948.1"/>
    </source>
</evidence>
<dbReference type="SFLD" id="SFLDS00003">
    <property type="entry name" value="Haloacid_Dehalogenase"/>
    <property type="match status" value="1"/>
</dbReference>
<keyword evidence="4" id="KW-1185">Reference proteome</keyword>
<dbReference type="NCBIfam" id="TIGR01484">
    <property type="entry name" value="HAD-SF-IIB"/>
    <property type="match status" value="1"/>
</dbReference>
<dbReference type="EMBL" id="FOXC01000007">
    <property type="protein sequence ID" value="SFP14948.1"/>
    <property type="molecule type" value="Genomic_DNA"/>
</dbReference>
<dbReference type="RefSeq" id="WP_089830675.1">
    <property type="nucleotide sequence ID" value="NZ_BJWI01000005.1"/>
</dbReference>
<dbReference type="InterPro" id="IPR023214">
    <property type="entry name" value="HAD_sf"/>
</dbReference>
<protein>
    <submittedName>
        <fullName evidence="1">5-amino-6-(5-phospho-D-ribitylamino)uracil phosphatase YcsE</fullName>
    </submittedName>
</protein>
<dbReference type="Proteomes" id="UP000321547">
    <property type="component" value="Unassembled WGS sequence"/>
</dbReference>
<dbReference type="CDD" id="cd07516">
    <property type="entry name" value="HAD_Pase"/>
    <property type="match status" value="1"/>
</dbReference>
<reference evidence="2 3" key="1">
    <citation type="submission" date="2016-10" db="EMBL/GenBank/DDBJ databases">
        <authorList>
            <person name="de Groot N.N."/>
        </authorList>
    </citation>
    <scope>NUCLEOTIDE SEQUENCE [LARGE SCALE GENOMIC DNA]</scope>
    <source>
        <strain evidence="2 3">DSM 17073</strain>
    </source>
</reference>
<dbReference type="InterPro" id="IPR006379">
    <property type="entry name" value="HAD-SF_hydro_IIB"/>
</dbReference>
<dbReference type="Proteomes" id="UP000242243">
    <property type="component" value="Unassembled WGS sequence"/>
</dbReference>
<dbReference type="SUPFAM" id="SSF56784">
    <property type="entry name" value="HAD-like"/>
    <property type="match status" value="1"/>
</dbReference>
<dbReference type="Pfam" id="PF08282">
    <property type="entry name" value="Hydrolase_3"/>
    <property type="match status" value="2"/>
</dbReference>
<dbReference type="Gene3D" id="3.40.50.1000">
    <property type="entry name" value="HAD superfamily/HAD-like"/>
    <property type="match status" value="2"/>
</dbReference>
<dbReference type="Gene3D" id="3.30.1240.10">
    <property type="match status" value="2"/>
</dbReference>
<gene>
    <name evidence="1" type="primary">ycsE</name>
    <name evidence="1" type="ORF">HHA03_06480</name>
    <name evidence="2" type="ORF">SAMN05421839_10721</name>
</gene>